<feature type="signal peptide" evidence="1">
    <location>
        <begin position="1"/>
        <end position="25"/>
    </location>
</feature>
<sequence length="281" mass="32663">MLCVMPPRTWLALLAARAHIQLAIDKDPQVPFCGTAFQHLIPQSVTRIVDEGKAVDVVYLDFSKAFDTISHSTMLEKLAAHELDWSTLFWVKSWLDGRAQRVLVNAAVSSCKFADDIKLGGRVNLLEDRRAVQRDLDRLERWADSNWMKFNKAKDWVLHFGHNSPKQRYRLGTEWLETSQVERDLGVWIDRKLNMSQQCVQVAKKANGILACIKNSVASRTREVNLPLYSALVRPHLEYCVQFWAHQFRKDIEVLEWVQRRATRLVKGLEHRSYEERLRVV</sequence>
<name>A0ABQ9DAC9_9PASS</name>
<proteinExistence type="predicted"/>
<organism evidence="2 3">
    <name type="scientific">Willisornis vidua</name>
    <name type="common">Xingu scale-backed antbird</name>
    <dbReference type="NCBI Taxonomy" id="1566151"/>
    <lineage>
        <taxon>Eukaryota</taxon>
        <taxon>Metazoa</taxon>
        <taxon>Chordata</taxon>
        <taxon>Craniata</taxon>
        <taxon>Vertebrata</taxon>
        <taxon>Euteleostomi</taxon>
        <taxon>Archelosauria</taxon>
        <taxon>Archosauria</taxon>
        <taxon>Dinosauria</taxon>
        <taxon>Saurischia</taxon>
        <taxon>Theropoda</taxon>
        <taxon>Coelurosauria</taxon>
        <taxon>Aves</taxon>
        <taxon>Neognathae</taxon>
        <taxon>Neoaves</taxon>
        <taxon>Telluraves</taxon>
        <taxon>Australaves</taxon>
        <taxon>Passeriformes</taxon>
        <taxon>Thamnophilidae</taxon>
        <taxon>Willisornis</taxon>
    </lineage>
</organism>
<evidence type="ECO:0000256" key="1">
    <source>
        <dbReference type="SAM" id="SignalP"/>
    </source>
</evidence>
<evidence type="ECO:0000313" key="3">
    <source>
        <dbReference type="Proteomes" id="UP001145742"/>
    </source>
</evidence>
<keyword evidence="3" id="KW-1185">Reference proteome</keyword>
<evidence type="ECO:0000313" key="2">
    <source>
        <dbReference type="EMBL" id="KAJ7417970.1"/>
    </source>
</evidence>
<dbReference type="PANTHER" id="PTHR33332">
    <property type="entry name" value="REVERSE TRANSCRIPTASE DOMAIN-CONTAINING PROTEIN"/>
    <property type="match status" value="1"/>
</dbReference>
<accession>A0ABQ9DAC9</accession>
<dbReference type="EMBL" id="WHWB01033709">
    <property type="protein sequence ID" value="KAJ7417970.1"/>
    <property type="molecule type" value="Genomic_DNA"/>
</dbReference>
<reference evidence="2" key="1">
    <citation type="submission" date="2019-10" db="EMBL/GenBank/DDBJ databases">
        <authorList>
            <person name="Soares A.E.R."/>
            <person name="Aleixo A."/>
            <person name="Schneider P."/>
            <person name="Miyaki C.Y."/>
            <person name="Schneider M.P."/>
            <person name="Mello C."/>
            <person name="Vasconcelos A.T.R."/>
        </authorList>
    </citation>
    <scope>NUCLEOTIDE SEQUENCE</scope>
    <source>
        <tissue evidence="2">Muscle</tissue>
    </source>
</reference>
<keyword evidence="1" id="KW-0732">Signal</keyword>
<feature type="chain" id="PRO_5046421004" evidence="1">
    <location>
        <begin position="26"/>
        <end position="281"/>
    </location>
</feature>
<comment type="caution">
    <text evidence="2">The sequence shown here is derived from an EMBL/GenBank/DDBJ whole genome shotgun (WGS) entry which is preliminary data.</text>
</comment>
<dbReference type="Proteomes" id="UP001145742">
    <property type="component" value="Unassembled WGS sequence"/>
</dbReference>
<protein>
    <submittedName>
        <fullName evidence="2">Rna-directed dna polymerase from mobile element jockey-like</fullName>
    </submittedName>
</protein>
<gene>
    <name evidence="2" type="ORF">WISP_61810</name>
</gene>